<evidence type="ECO:0000259" key="1">
    <source>
        <dbReference type="Pfam" id="PF01695"/>
    </source>
</evidence>
<proteinExistence type="predicted"/>
<gene>
    <name evidence="2" type="ORF">GALL_197910</name>
</gene>
<dbReference type="AlphaFoldDB" id="A0A1J5SDA1"/>
<evidence type="ECO:0000313" key="2">
    <source>
        <dbReference type="EMBL" id="OIQ98197.1"/>
    </source>
</evidence>
<protein>
    <submittedName>
        <fullName evidence="2">IstB-like ATP binding protein</fullName>
    </submittedName>
</protein>
<dbReference type="GO" id="GO:0005524">
    <property type="term" value="F:ATP binding"/>
    <property type="evidence" value="ECO:0007669"/>
    <property type="project" value="InterPro"/>
</dbReference>
<feature type="domain" description="IstB-like ATP-binding" evidence="1">
    <location>
        <begin position="1"/>
        <end position="36"/>
    </location>
</feature>
<comment type="caution">
    <text evidence="2">The sequence shown here is derived from an EMBL/GenBank/DDBJ whole genome shotgun (WGS) entry which is preliminary data.</text>
</comment>
<reference evidence="2" key="1">
    <citation type="submission" date="2016-10" db="EMBL/GenBank/DDBJ databases">
        <title>Sequence of Gallionella enrichment culture.</title>
        <authorList>
            <person name="Poehlein A."/>
            <person name="Muehling M."/>
            <person name="Daniel R."/>
        </authorList>
    </citation>
    <scope>NUCLEOTIDE SEQUENCE</scope>
</reference>
<organism evidence="2">
    <name type="scientific">mine drainage metagenome</name>
    <dbReference type="NCBI Taxonomy" id="410659"/>
    <lineage>
        <taxon>unclassified sequences</taxon>
        <taxon>metagenomes</taxon>
        <taxon>ecological metagenomes</taxon>
    </lineage>
</organism>
<accession>A0A1J5SDA1</accession>
<dbReference type="InterPro" id="IPR002611">
    <property type="entry name" value="IstB_ATP-bd"/>
</dbReference>
<dbReference type="EMBL" id="MLJW01000122">
    <property type="protein sequence ID" value="OIQ98197.1"/>
    <property type="molecule type" value="Genomic_DNA"/>
</dbReference>
<dbReference type="Pfam" id="PF01695">
    <property type="entry name" value="IstB_IS21"/>
    <property type="match status" value="1"/>
</dbReference>
<sequence length="50" mass="5543">MITTNLDYAEWSSVFGNAKMTPAPPNRLTHHCHIVERAVSRSACTSTRIA</sequence>
<name>A0A1J5SDA1_9ZZZZ</name>